<name>A0A9P5N170_9AGAM</name>
<dbReference type="SUPFAM" id="SSF54695">
    <property type="entry name" value="POZ domain"/>
    <property type="match status" value="1"/>
</dbReference>
<organism evidence="2 3">
    <name type="scientific">Russula ochroleuca</name>
    <dbReference type="NCBI Taxonomy" id="152965"/>
    <lineage>
        <taxon>Eukaryota</taxon>
        <taxon>Fungi</taxon>
        <taxon>Dikarya</taxon>
        <taxon>Basidiomycota</taxon>
        <taxon>Agaricomycotina</taxon>
        <taxon>Agaricomycetes</taxon>
        <taxon>Russulales</taxon>
        <taxon>Russulaceae</taxon>
        <taxon>Russula</taxon>
    </lineage>
</organism>
<comment type="caution">
    <text evidence="2">The sequence shown here is derived from an EMBL/GenBank/DDBJ whole genome shotgun (WGS) entry which is preliminary data.</text>
</comment>
<feature type="domain" description="BTB" evidence="1">
    <location>
        <begin position="85"/>
        <end position="155"/>
    </location>
</feature>
<dbReference type="Gene3D" id="3.30.710.10">
    <property type="entry name" value="Potassium Channel Kv1.1, Chain A"/>
    <property type="match status" value="1"/>
</dbReference>
<accession>A0A9P5N170</accession>
<sequence length="364" mass="40586">MSHSIVSWRAKEPRVSPSLSAVSSASGVSVLSIDSIVSDTHMMTTEATGAQRVDLGAKLTNSTWSANPTVDDSFVRHDIYFFKDGNITFLVDGTLYCVHRYFFCRDSAYFSTKLSQFDVRDYEPMNTIISLGDVERKDFEAFLSVIYPENFEEHGLLYEQWKSVLHLSTRWGFASLRKLALRSIKPPTAFDQLLLARTYNVDPWVLPALSTLCKRKRTTSVKEARQMSIEDVVVIATVREEIRIRKPFIDTSEIERRIESAQDKVVAHVDDDDSEIEGEAEYVADTISKEGCGENATHPYPVSGQPAGAPIMSRPATPPSKLVAPGDPQNVGGQYTSMPLPRTAGQGAATPKYRWFDPTCISWG</sequence>
<dbReference type="EMBL" id="WHVB01000004">
    <property type="protein sequence ID" value="KAF8483728.1"/>
    <property type="molecule type" value="Genomic_DNA"/>
</dbReference>
<evidence type="ECO:0000313" key="3">
    <source>
        <dbReference type="Proteomes" id="UP000759537"/>
    </source>
</evidence>
<dbReference type="InterPro" id="IPR000210">
    <property type="entry name" value="BTB/POZ_dom"/>
</dbReference>
<dbReference type="SMART" id="SM00225">
    <property type="entry name" value="BTB"/>
    <property type="match status" value="1"/>
</dbReference>
<protein>
    <recommendedName>
        <fullName evidence="1">BTB domain-containing protein</fullName>
    </recommendedName>
</protein>
<dbReference type="Proteomes" id="UP000759537">
    <property type="component" value="Unassembled WGS sequence"/>
</dbReference>
<dbReference type="PROSITE" id="PS50097">
    <property type="entry name" value="BTB"/>
    <property type="match status" value="1"/>
</dbReference>
<dbReference type="AlphaFoldDB" id="A0A9P5N170"/>
<reference evidence="2" key="2">
    <citation type="journal article" date="2020" name="Nat. Commun.">
        <title>Large-scale genome sequencing of mycorrhizal fungi provides insights into the early evolution of symbiotic traits.</title>
        <authorList>
            <person name="Miyauchi S."/>
            <person name="Kiss E."/>
            <person name="Kuo A."/>
            <person name="Drula E."/>
            <person name="Kohler A."/>
            <person name="Sanchez-Garcia M."/>
            <person name="Morin E."/>
            <person name="Andreopoulos B."/>
            <person name="Barry K.W."/>
            <person name="Bonito G."/>
            <person name="Buee M."/>
            <person name="Carver A."/>
            <person name="Chen C."/>
            <person name="Cichocki N."/>
            <person name="Clum A."/>
            <person name="Culley D."/>
            <person name="Crous P.W."/>
            <person name="Fauchery L."/>
            <person name="Girlanda M."/>
            <person name="Hayes R.D."/>
            <person name="Keri Z."/>
            <person name="LaButti K."/>
            <person name="Lipzen A."/>
            <person name="Lombard V."/>
            <person name="Magnuson J."/>
            <person name="Maillard F."/>
            <person name="Murat C."/>
            <person name="Nolan M."/>
            <person name="Ohm R.A."/>
            <person name="Pangilinan J."/>
            <person name="Pereira M.F."/>
            <person name="Perotto S."/>
            <person name="Peter M."/>
            <person name="Pfister S."/>
            <person name="Riley R."/>
            <person name="Sitrit Y."/>
            <person name="Stielow J.B."/>
            <person name="Szollosi G."/>
            <person name="Zifcakova L."/>
            <person name="Stursova M."/>
            <person name="Spatafora J.W."/>
            <person name="Tedersoo L."/>
            <person name="Vaario L.M."/>
            <person name="Yamada A."/>
            <person name="Yan M."/>
            <person name="Wang P."/>
            <person name="Xu J."/>
            <person name="Bruns T."/>
            <person name="Baldrian P."/>
            <person name="Vilgalys R."/>
            <person name="Dunand C."/>
            <person name="Henrissat B."/>
            <person name="Grigoriev I.V."/>
            <person name="Hibbett D."/>
            <person name="Nagy L.G."/>
            <person name="Martin F.M."/>
        </authorList>
    </citation>
    <scope>NUCLEOTIDE SEQUENCE</scope>
    <source>
        <strain evidence="2">Prilba</strain>
    </source>
</reference>
<dbReference type="OrthoDB" id="3199068at2759"/>
<evidence type="ECO:0000313" key="2">
    <source>
        <dbReference type="EMBL" id="KAF8483728.1"/>
    </source>
</evidence>
<gene>
    <name evidence="2" type="ORF">DFH94DRAFT_322245</name>
</gene>
<reference evidence="2" key="1">
    <citation type="submission" date="2019-10" db="EMBL/GenBank/DDBJ databases">
        <authorList>
            <consortium name="DOE Joint Genome Institute"/>
            <person name="Kuo A."/>
            <person name="Miyauchi S."/>
            <person name="Kiss E."/>
            <person name="Drula E."/>
            <person name="Kohler A."/>
            <person name="Sanchez-Garcia M."/>
            <person name="Andreopoulos B."/>
            <person name="Barry K.W."/>
            <person name="Bonito G."/>
            <person name="Buee M."/>
            <person name="Carver A."/>
            <person name="Chen C."/>
            <person name="Cichocki N."/>
            <person name="Clum A."/>
            <person name="Culley D."/>
            <person name="Crous P.W."/>
            <person name="Fauchery L."/>
            <person name="Girlanda M."/>
            <person name="Hayes R."/>
            <person name="Keri Z."/>
            <person name="LaButti K."/>
            <person name="Lipzen A."/>
            <person name="Lombard V."/>
            <person name="Magnuson J."/>
            <person name="Maillard F."/>
            <person name="Morin E."/>
            <person name="Murat C."/>
            <person name="Nolan M."/>
            <person name="Ohm R."/>
            <person name="Pangilinan J."/>
            <person name="Pereira M."/>
            <person name="Perotto S."/>
            <person name="Peter M."/>
            <person name="Riley R."/>
            <person name="Sitrit Y."/>
            <person name="Stielow B."/>
            <person name="Szollosi G."/>
            <person name="Zifcakova L."/>
            <person name="Stursova M."/>
            <person name="Spatafora J.W."/>
            <person name="Tedersoo L."/>
            <person name="Vaario L.-M."/>
            <person name="Yamada A."/>
            <person name="Yan M."/>
            <person name="Wang P."/>
            <person name="Xu J."/>
            <person name="Bruns T."/>
            <person name="Baldrian P."/>
            <person name="Vilgalys R."/>
            <person name="Henrissat B."/>
            <person name="Grigoriev I.V."/>
            <person name="Hibbett D."/>
            <person name="Nagy L.G."/>
            <person name="Martin F.M."/>
        </authorList>
    </citation>
    <scope>NUCLEOTIDE SEQUENCE</scope>
    <source>
        <strain evidence="2">Prilba</strain>
    </source>
</reference>
<dbReference type="Pfam" id="PF00651">
    <property type="entry name" value="BTB"/>
    <property type="match status" value="1"/>
</dbReference>
<dbReference type="InterPro" id="IPR011333">
    <property type="entry name" value="SKP1/BTB/POZ_sf"/>
</dbReference>
<keyword evidence="3" id="KW-1185">Reference proteome</keyword>
<proteinExistence type="predicted"/>
<evidence type="ECO:0000259" key="1">
    <source>
        <dbReference type="PROSITE" id="PS50097"/>
    </source>
</evidence>